<feature type="compositionally biased region" description="Polar residues" evidence="1">
    <location>
        <begin position="32"/>
        <end position="44"/>
    </location>
</feature>
<name>A0ABS4PX38_9PSEU</name>
<evidence type="ECO:0000256" key="1">
    <source>
        <dbReference type="SAM" id="MobiDB-lite"/>
    </source>
</evidence>
<feature type="region of interest" description="Disordered" evidence="1">
    <location>
        <begin position="28"/>
        <end position="53"/>
    </location>
</feature>
<sequence>MAEETNSLDHLTADLFDLDVQAVPGIGVAGADSTTDCMNTSTDCRNPGDRDTQ</sequence>
<dbReference type="RefSeq" id="WP_209667071.1">
    <property type="nucleotide sequence ID" value="NZ_JAGGMS010000001.1"/>
</dbReference>
<dbReference type="Proteomes" id="UP000741013">
    <property type="component" value="Unassembled WGS sequence"/>
</dbReference>
<evidence type="ECO:0008006" key="4">
    <source>
        <dbReference type="Google" id="ProtNLM"/>
    </source>
</evidence>
<evidence type="ECO:0000313" key="2">
    <source>
        <dbReference type="EMBL" id="MBP2183997.1"/>
    </source>
</evidence>
<reference evidence="2 3" key="1">
    <citation type="submission" date="2021-03" db="EMBL/GenBank/DDBJ databases">
        <title>Sequencing the genomes of 1000 actinobacteria strains.</title>
        <authorList>
            <person name="Klenk H.-P."/>
        </authorList>
    </citation>
    <scope>NUCLEOTIDE SEQUENCE [LARGE SCALE GENOMIC DNA]</scope>
    <source>
        <strain evidence="2 3">DSM 45510</strain>
    </source>
</reference>
<gene>
    <name evidence="2" type="ORF">JOM49_005523</name>
</gene>
<comment type="caution">
    <text evidence="2">The sequence shown here is derived from an EMBL/GenBank/DDBJ whole genome shotgun (WGS) entry which is preliminary data.</text>
</comment>
<evidence type="ECO:0000313" key="3">
    <source>
        <dbReference type="Proteomes" id="UP000741013"/>
    </source>
</evidence>
<accession>A0ABS4PX38</accession>
<organism evidence="2 3">
    <name type="scientific">Amycolatopsis magusensis</name>
    <dbReference type="NCBI Taxonomy" id="882444"/>
    <lineage>
        <taxon>Bacteria</taxon>
        <taxon>Bacillati</taxon>
        <taxon>Actinomycetota</taxon>
        <taxon>Actinomycetes</taxon>
        <taxon>Pseudonocardiales</taxon>
        <taxon>Pseudonocardiaceae</taxon>
        <taxon>Amycolatopsis</taxon>
    </lineage>
</organism>
<dbReference type="EMBL" id="JAGGMS010000001">
    <property type="protein sequence ID" value="MBP2183997.1"/>
    <property type="molecule type" value="Genomic_DNA"/>
</dbReference>
<protein>
    <recommendedName>
        <fullName evidence="4">FxLD family lantipeptide</fullName>
    </recommendedName>
</protein>
<keyword evidence="3" id="KW-1185">Reference proteome</keyword>
<proteinExistence type="predicted"/>